<protein>
    <recommendedName>
        <fullName evidence="3">J domain-containing protein</fullName>
    </recommendedName>
</protein>
<feature type="region of interest" description="Disordered" evidence="2">
    <location>
        <begin position="67"/>
        <end position="104"/>
    </location>
</feature>
<feature type="compositionally biased region" description="Gly residues" evidence="2">
    <location>
        <begin position="536"/>
        <end position="547"/>
    </location>
</feature>
<feature type="compositionally biased region" description="Polar residues" evidence="2">
    <location>
        <begin position="443"/>
        <end position="459"/>
    </location>
</feature>
<dbReference type="GO" id="GO:0042026">
    <property type="term" value="P:protein refolding"/>
    <property type="evidence" value="ECO:0007669"/>
    <property type="project" value="TreeGrafter"/>
</dbReference>
<dbReference type="InterPro" id="IPR018253">
    <property type="entry name" value="DnaJ_domain_CS"/>
</dbReference>
<feature type="compositionally biased region" description="Basic and acidic residues" evidence="2">
    <location>
        <begin position="425"/>
        <end position="440"/>
    </location>
</feature>
<feature type="compositionally biased region" description="Low complexity" evidence="2">
    <location>
        <begin position="83"/>
        <end position="104"/>
    </location>
</feature>
<accession>A0AAN8NSE3</accession>
<dbReference type="Pfam" id="PF00226">
    <property type="entry name" value="DnaJ"/>
    <property type="match status" value="1"/>
</dbReference>
<proteinExistence type="predicted"/>
<sequence>MQDHYAILRISRTATEEEIRQAYRKAALRTHPDKNNGSQIANEEFKKVNAAYECLSDVLKRSAYDRTSKPAASPFTGTSNPFTSSSRPSYNTTNSSSSSSQGTWYSSFDPRNYSTPPDILQAEVELNQKWRSHNLQKTGMETRKKMYNDLKEKIAELKRQMDRVHEEMKKREEEKKWKTTRTWIGGLMWGDIVLPEEEVRRYEEADRESLMKITSLRVKIAKEEAEFKRMEDYPRQWEEWERQDIIRQREESNLKAKKDQRKAADLAEAKRKAEQEQREKERKAREAAEKARKDREEAQARARAEEFRKAQEEAQKAWEERLKREEEMRKAAWEERRKEEEEARKAREDQRRRREEEAADRRKAREDQLKRNQERLKKQEEARRLRQAEEARENKYREFVRAREQAREEARENARQESQGSSLHEQAEKTQEGKDEDIKRTTKQPQQQSAKGNSGPSRSRQTRGPRKTPNPSSQPQAACSHQRFWSKIDVSSEDCTGCSKNFKSFIFQCPGCQTRACASCRDRLKGKPAATKNNGRRGGGGRQQNST</sequence>
<dbReference type="GO" id="GO:0005737">
    <property type="term" value="C:cytoplasm"/>
    <property type="evidence" value="ECO:0007669"/>
    <property type="project" value="TreeGrafter"/>
</dbReference>
<feature type="coiled-coil region" evidence="1">
    <location>
        <begin position="140"/>
        <end position="174"/>
    </location>
</feature>
<keyword evidence="5" id="KW-1185">Reference proteome</keyword>
<dbReference type="InterPro" id="IPR036869">
    <property type="entry name" value="J_dom_sf"/>
</dbReference>
<dbReference type="Gene3D" id="1.10.287.110">
    <property type="entry name" value="DnaJ domain"/>
    <property type="match status" value="1"/>
</dbReference>
<dbReference type="PRINTS" id="PR00625">
    <property type="entry name" value="JDOMAIN"/>
</dbReference>
<dbReference type="PANTHER" id="PTHR43096">
    <property type="entry name" value="DNAJ HOMOLOG 1, MITOCHONDRIAL-RELATED"/>
    <property type="match status" value="1"/>
</dbReference>
<dbReference type="Proteomes" id="UP001307849">
    <property type="component" value="Unassembled WGS sequence"/>
</dbReference>
<feature type="region of interest" description="Disordered" evidence="2">
    <location>
        <begin position="251"/>
        <end position="480"/>
    </location>
</feature>
<evidence type="ECO:0000313" key="4">
    <source>
        <dbReference type="EMBL" id="KAK6520759.1"/>
    </source>
</evidence>
<dbReference type="AlphaFoldDB" id="A0AAN8NSE3"/>
<dbReference type="SMART" id="SM00271">
    <property type="entry name" value="DnaJ"/>
    <property type="match status" value="1"/>
</dbReference>
<feature type="compositionally biased region" description="Polar residues" evidence="2">
    <location>
        <begin position="469"/>
        <end position="479"/>
    </location>
</feature>
<dbReference type="PANTHER" id="PTHR43096:SF10">
    <property type="entry name" value="CHAPERONE PROTEIN DNAJ A6, CHLOROPLASTIC"/>
    <property type="match status" value="1"/>
</dbReference>
<gene>
    <name evidence="4" type="ORF">TWF506_001006</name>
</gene>
<organism evidence="4 5">
    <name type="scientific">Arthrobotrys conoides</name>
    <dbReference type="NCBI Taxonomy" id="74498"/>
    <lineage>
        <taxon>Eukaryota</taxon>
        <taxon>Fungi</taxon>
        <taxon>Dikarya</taxon>
        <taxon>Ascomycota</taxon>
        <taxon>Pezizomycotina</taxon>
        <taxon>Orbiliomycetes</taxon>
        <taxon>Orbiliales</taxon>
        <taxon>Orbiliaceae</taxon>
        <taxon>Arthrobotrys</taxon>
    </lineage>
</organism>
<dbReference type="SUPFAM" id="SSF46565">
    <property type="entry name" value="Chaperone J-domain"/>
    <property type="match status" value="1"/>
</dbReference>
<evidence type="ECO:0000259" key="3">
    <source>
        <dbReference type="PROSITE" id="PS50076"/>
    </source>
</evidence>
<dbReference type="PROSITE" id="PS50076">
    <property type="entry name" value="DNAJ_2"/>
    <property type="match status" value="1"/>
</dbReference>
<feature type="region of interest" description="Disordered" evidence="2">
    <location>
        <begin position="523"/>
        <end position="547"/>
    </location>
</feature>
<dbReference type="CDD" id="cd06257">
    <property type="entry name" value="DnaJ"/>
    <property type="match status" value="1"/>
</dbReference>
<name>A0AAN8NSE3_9PEZI</name>
<dbReference type="EMBL" id="JAVHJM010000001">
    <property type="protein sequence ID" value="KAK6520759.1"/>
    <property type="molecule type" value="Genomic_DNA"/>
</dbReference>
<dbReference type="InterPro" id="IPR001623">
    <property type="entry name" value="DnaJ_domain"/>
</dbReference>
<feature type="domain" description="J" evidence="3">
    <location>
        <begin position="3"/>
        <end position="68"/>
    </location>
</feature>
<reference evidence="4 5" key="1">
    <citation type="submission" date="2019-10" db="EMBL/GenBank/DDBJ databases">
        <authorList>
            <person name="Palmer J.M."/>
        </authorList>
    </citation>
    <scope>NUCLEOTIDE SEQUENCE [LARGE SCALE GENOMIC DNA]</scope>
    <source>
        <strain evidence="4 5">TWF506</strain>
    </source>
</reference>
<comment type="caution">
    <text evidence="4">The sequence shown here is derived from an EMBL/GenBank/DDBJ whole genome shotgun (WGS) entry which is preliminary data.</text>
</comment>
<feature type="compositionally biased region" description="Basic and acidic residues" evidence="2">
    <location>
        <begin position="251"/>
        <end position="415"/>
    </location>
</feature>
<evidence type="ECO:0000256" key="2">
    <source>
        <dbReference type="SAM" id="MobiDB-lite"/>
    </source>
</evidence>
<evidence type="ECO:0000256" key="1">
    <source>
        <dbReference type="SAM" id="Coils"/>
    </source>
</evidence>
<dbReference type="PROSITE" id="PS00636">
    <property type="entry name" value="DNAJ_1"/>
    <property type="match status" value="1"/>
</dbReference>
<dbReference type="GO" id="GO:0051082">
    <property type="term" value="F:unfolded protein binding"/>
    <property type="evidence" value="ECO:0007669"/>
    <property type="project" value="TreeGrafter"/>
</dbReference>
<keyword evidence="1" id="KW-0175">Coiled coil</keyword>
<evidence type="ECO:0000313" key="5">
    <source>
        <dbReference type="Proteomes" id="UP001307849"/>
    </source>
</evidence>